<keyword evidence="4" id="KW-1185">Reference proteome</keyword>
<dbReference type="EC" id="3.1.1.99" evidence="3"/>
<gene>
    <name evidence="3" type="ORF">ACCI49_18585</name>
</gene>
<dbReference type="PANTHER" id="PTHR10907">
    <property type="entry name" value="REGUCALCIN"/>
    <property type="match status" value="1"/>
</dbReference>
<evidence type="ECO:0000313" key="4">
    <source>
        <dbReference type="Proteomes" id="UP001569428"/>
    </source>
</evidence>
<dbReference type="InterPro" id="IPR005511">
    <property type="entry name" value="SMP-30"/>
</dbReference>
<dbReference type="GO" id="GO:0016787">
    <property type="term" value="F:hydrolase activity"/>
    <property type="evidence" value="ECO:0007669"/>
    <property type="project" value="UniProtKB-KW"/>
</dbReference>
<comment type="similarity">
    <text evidence="1">Belongs to the SMP-30/CGR1 family.</text>
</comment>
<organism evidence="3 4">
    <name type="scientific">Microbulbifer epialgicus</name>
    <dbReference type="NCBI Taxonomy" id="393907"/>
    <lineage>
        <taxon>Bacteria</taxon>
        <taxon>Pseudomonadati</taxon>
        <taxon>Pseudomonadota</taxon>
        <taxon>Gammaproteobacteria</taxon>
        <taxon>Cellvibrionales</taxon>
        <taxon>Microbulbiferaceae</taxon>
        <taxon>Microbulbifer</taxon>
    </lineage>
</organism>
<dbReference type="InterPro" id="IPR013658">
    <property type="entry name" value="SGL"/>
</dbReference>
<dbReference type="RefSeq" id="WP_371840654.1">
    <property type="nucleotide sequence ID" value="NZ_JBGMEK010000061.1"/>
</dbReference>
<dbReference type="Pfam" id="PF08450">
    <property type="entry name" value="SGL"/>
    <property type="match status" value="1"/>
</dbReference>
<proteinExistence type="inferred from homology"/>
<dbReference type="PANTHER" id="PTHR10907:SF47">
    <property type="entry name" value="REGUCALCIN"/>
    <property type="match status" value="1"/>
</dbReference>
<dbReference type="Proteomes" id="UP001569428">
    <property type="component" value="Unassembled WGS sequence"/>
</dbReference>
<dbReference type="InterPro" id="IPR011042">
    <property type="entry name" value="6-blade_b-propeller_TolB-like"/>
</dbReference>
<evidence type="ECO:0000259" key="2">
    <source>
        <dbReference type="Pfam" id="PF08450"/>
    </source>
</evidence>
<accession>A0ABV4P5G1</accession>
<keyword evidence="3" id="KW-0378">Hydrolase</keyword>
<sequence length="304" mass="34196">MIEVECLWECNDGLGETPIWVAEETSIYWANHVNPSIDLTGPRRPSIRRLNITTGERKVWEMPEQVGSFGFRPGGGMIAGVNSGFCTIDLETGTLEQLGNPEPGRPHSRLNDGKIDRRGRFWCGSMDTHFTNKTSYIYCLEPDFTYRKVAEDFSFIVANGIAFNPEDTRMYFGDTFGHMIYVFDLDIDEGRISNRRPFFSLESRKPAIVDGATVDTEGYYWFALNLGGKILRIDPKGRLDREIDLPIRSPTCIAFGGDNYETLFVTSQQSFLSDEELARHPKPGSIFAIHGLGVQGLPEPKFGS</sequence>
<dbReference type="PRINTS" id="PR01790">
    <property type="entry name" value="SMP30FAMILY"/>
</dbReference>
<evidence type="ECO:0000256" key="1">
    <source>
        <dbReference type="ARBA" id="ARBA00008853"/>
    </source>
</evidence>
<evidence type="ECO:0000313" key="3">
    <source>
        <dbReference type="EMBL" id="MFA0812920.1"/>
    </source>
</evidence>
<dbReference type="EMBL" id="JBGMEK010000061">
    <property type="protein sequence ID" value="MFA0812920.1"/>
    <property type="molecule type" value="Genomic_DNA"/>
</dbReference>
<dbReference type="SUPFAM" id="SSF63829">
    <property type="entry name" value="Calcium-dependent phosphotriesterase"/>
    <property type="match status" value="1"/>
</dbReference>
<feature type="domain" description="SMP-30/Gluconolactonase/LRE-like region" evidence="2">
    <location>
        <begin position="14"/>
        <end position="268"/>
    </location>
</feature>
<reference evidence="3 4" key="1">
    <citation type="submission" date="2024-08" db="EMBL/GenBank/DDBJ databases">
        <authorList>
            <person name="Ishaq N."/>
        </authorList>
    </citation>
    <scope>NUCLEOTIDE SEQUENCE [LARGE SCALE GENOMIC DNA]</scope>
    <source>
        <strain evidence="3 4">DSM 18651</strain>
    </source>
</reference>
<name>A0ABV4P5G1_9GAMM</name>
<dbReference type="Gene3D" id="2.120.10.30">
    <property type="entry name" value="TolB, C-terminal domain"/>
    <property type="match status" value="1"/>
</dbReference>
<comment type="caution">
    <text evidence="3">The sequence shown here is derived from an EMBL/GenBank/DDBJ whole genome shotgun (WGS) entry which is preliminary data.</text>
</comment>
<protein>
    <submittedName>
        <fullName evidence="3">SMP-30/gluconolactonase/LRE family protein</fullName>
        <ecNumber evidence="3">3.1.1.99</ecNumber>
    </submittedName>
</protein>